<proteinExistence type="predicted"/>
<accession>A0A4S5BE64</accession>
<gene>
    <name evidence="2" type="ORF">E8K88_17750</name>
</gene>
<reference evidence="2 3" key="1">
    <citation type="submission" date="2019-04" db="EMBL/GenBank/DDBJ databases">
        <title>Lampropedia sp YIM MLB12 draf genome.</title>
        <authorList>
            <person name="Wang Y.-X."/>
        </authorList>
    </citation>
    <scope>NUCLEOTIDE SEQUENCE [LARGE SCALE GENOMIC DNA]</scope>
    <source>
        <strain evidence="2 3">YIM MLB12</strain>
    </source>
</reference>
<evidence type="ECO:0000313" key="2">
    <source>
        <dbReference type="EMBL" id="THJ30309.1"/>
    </source>
</evidence>
<sequence>MKAYAITAAAALALGLAGGHWLTSKAKAEQMQRYEARIAQINADHAQAVAKANQAALNQTKQWEKDRADAQENHAQTIAKLQADIAGSRRAADRLRDTIATQRLQLSQLSEQAVRSYADAASVVFAQCGTEYQRMAAVADQCIADLGLMREAWPR</sequence>
<dbReference type="AlphaFoldDB" id="A0A4S5BE64"/>
<dbReference type="OrthoDB" id="9153296at2"/>
<dbReference type="EMBL" id="SSWX01000048">
    <property type="protein sequence ID" value="THJ30309.1"/>
    <property type="molecule type" value="Genomic_DNA"/>
</dbReference>
<organism evidence="2 3">
    <name type="scientific">Lampropedia aestuarii</name>
    <dbReference type="NCBI Taxonomy" id="2562762"/>
    <lineage>
        <taxon>Bacteria</taxon>
        <taxon>Pseudomonadati</taxon>
        <taxon>Pseudomonadota</taxon>
        <taxon>Betaproteobacteria</taxon>
        <taxon>Burkholderiales</taxon>
        <taxon>Comamonadaceae</taxon>
        <taxon>Lampropedia</taxon>
    </lineage>
</organism>
<dbReference type="Proteomes" id="UP000306236">
    <property type="component" value="Unassembled WGS sequence"/>
</dbReference>
<protein>
    <recommendedName>
        <fullName evidence="4">DUF2514 family protein</fullName>
    </recommendedName>
</protein>
<keyword evidence="3" id="KW-1185">Reference proteome</keyword>
<feature type="coiled-coil region" evidence="1">
    <location>
        <begin position="24"/>
        <end position="112"/>
    </location>
</feature>
<evidence type="ECO:0000313" key="3">
    <source>
        <dbReference type="Proteomes" id="UP000306236"/>
    </source>
</evidence>
<evidence type="ECO:0008006" key="4">
    <source>
        <dbReference type="Google" id="ProtNLM"/>
    </source>
</evidence>
<dbReference type="RefSeq" id="WP_136408000.1">
    <property type="nucleotide sequence ID" value="NZ_SSWX01000048.1"/>
</dbReference>
<name>A0A4S5BE64_9BURK</name>
<evidence type="ECO:0000256" key="1">
    <source>
        <dbReference type="SAM" id="Coils"/>
    </source>
</evidence>
<comment type="caution">
    <text evidence="2">The sequence shown here is derived from an EMBL/GenBank/DDBJ whole genome shotgun (WGS) entry which is preliminary data.</text>
</comment>
<keyword evidence="1" id="KW-0175">Coiled coil</keyword>